<comment type="caution">
    <text evidence="1">The sequence shown here is derived from an EMBL/GenBank/DDBJ whole genome shotgun (WGS) entry which is preliminary data.</text>
</comment>
<protein>
    <submittedName>
        <fullName evidence="1">DUF3841 domain-containing protein</fullName>
    </submittedName>
</protein>
<dbReference type="Proteomes" id="UP000482209">
    <property type="component" value="Unassembled WGS sequence"/>
</dbReference>
<keyword evidence="2" id="KW-1185">Reference proteome</keyword>
<dbReference type="AlphaFoldDB" id="A0A6L5Y1E6"/>
<sequence length="177" mass="21045">MILWTIQHRDAYEELVQKGVLRGNPMYIIEEIFKKSYVWMADQMKKRIGNPPAGVLYPVWAWYQWEGKRKRPDMRSHGRGWGEKGTPIVLLTIDVPDNCVLLSDFDYWHVVLNDGEIIFPYDESVHYSKEQRQKSWENIFDISCSFDGDKHHILSTQATMWEIKAEWVVKVEHFISR</sequence>
<accession>A0A6L5Y1E6</accession>
<gene>
    <name evidence="1" type="ORF">FYJ58_12745</name>
</gene>
<proteinExistence type="predicted"/>
<evidence type="ECO:0000313" key="1">
    <source>
        <dbReference type="EMBL" id="MSS64734.1"/>
    </source>
</evidence>
<dbReference type="RefSeq" id="WP_154520125.1">
    <property type="nucleotide sequence ID" value="NZ_VUMT01000027.1"/>
</dbReference>
<name>A0A6L5Y1E6_9FIRM</name>
<reference evidence="1 2" key="1">
    <citation type="submission" date="2019-08" db="EMBL/GenBank/DDBJ databases">
        <title>In-depth cultivation of the pig gut microbiome towards novel bacterial diversity and tailored functional studies.</title>
        <authorList>
            <person name="Wylensek D."/>
            <person name="Hitch T.C.A."/>
            <person name="Clavel T."/>
        </authorList>
    </citation>
    <scope>NUCLEOTIDE SEQUENCE [LARGE SCALE GENOMIC DNA]</scope>
    <source>
        <strain evidence="1 2">WCA-693-APC-MOT-I</strain>
    </source>
</reference>
<evidence type="ECO:0000313" key="2">
    <source>
        <dbReference type="Proteomes" id="UP000482209"/>
    </source>
</evidence>
<dbReference type="EMBL" id="VUMT01000027">
    <property type="protein sequence ID" value="MSS64734.1"/>
    <property type="molecule type" value="Genomic_DNA"/>
</dbReference>
<dbReference type="Pfam" id="PF12952">
    <property type="entry name" value="DUF3841"/>
    <property type="match status" value="1"/>
</dbReference>
<organism evidence="1 2">
    <name type="scientific">Velocimicrobium porci</name>
    <dbReference type="NCBI Taxonomy" id="2606634"/>
    <lineage>
        <taxon>Bacteria</taxon>
        <taxon>Bacillati</taxon>
        <taxon>Bacillota</taxon>
        <taxon>Clostridia</taxon>
        <taxon>Lachnospirales</taxon>
        <taxon>Lachnospiraceae</taxon>
        <taxon>Velocimicrobium</taxon>
    </lineage>
</organism>
<dbReference type="InterPro" id="IPR024211">
    <property type="entry name" value="DUF3841"/>
</dbReference>